<dbReference type="EMBL" id="SEKV01000004">
    <property type="protein sequence ID" value="TFY69828.1"/>
    <property type="molecule type" value="Genomic_DNA"/>
</dbReference>
<comment type="caution">
    <text evidence="1">The sequence shown here is derived from an EMBL/GenBank/DDBJ whole genome shotgun (WGS) entry which is preliminary data.</text>
</comment>
<protein>
    <submittedName>
        <fullName evidence="1">Uncharacterized protein</fullName>
    </submittedName>
</protein>
<dbReference type="Proteomes" id="UP000298390">
    <property type="component" value="Unassembled WGS sequence"/>
</dbReference>
<proteinExistence type="predicted"/>
<reference evidence="1 2" key="1">
    <citation type="submission" date="2019-01" db="EMBL/GenBank/DDBJ databases">
        <title>Genome sequencing of the rare red list fungi Fomitopsis rosea.</title>
        <authorList>
            <person name="Buettner E."/>
            <person name="Kellner H."/>
        </authorList>
    </citation>
    <scope>NUCLEOTIDE SEQUENCE [LARGE SCALE GENOMIC DNA]</scope>
    <source>
        <strain evidence="1 2">DSM 105464</strain>
    </source>
</reference>
<sequence>MAVSEADSGALSSGDGSQTSIYAIDAEAMSVRWRSEPVGGSVHDVRYVAPLDVVVAFGKHHNGDAVQADPFAFVLVLDPATGIQRRVETISHRIHGNPVAHCQLSQKADGGFTVVVVFRDGSTCVTDLKQFLERGFLREGERLVVKSPREIFRVLEAVGVVEQTVIMGTNNGSGSLRTQYVNLE</sequence>
<evidence type="ECO:0000313" key="1">
    <source>
        <dbReference type="EMBL" id="TFY69828.1"/>
    </source>
</evidence>
<dbReference type="InterPro" id="IPR011047">
    <property type="entry name" value="Quinoprotein_ADH-like_sf"/>
</dbReference>
<evidence type="ECO:0000313" key="2">
    <source>
        <dbReference type="Proteomes" id="UP000298390"/>
    </source>
</evidence>
<dbReference type="SUPFAM" id="SSF50998">
    <property type="entry name" value="Quinoprotein alcohol dehydrogenase-like"/>
    <property type="match status" value="1"/>
</dbReference>
<dbReference type="AlphaFoldDB" id="A0A4Y9Z7K9"/>
<gene>
    <name evidence="1" type="ORF">EVJ58_g186</name>
</gene>
<accession>A0A4Y9Z7K9</accession>
<organism evidence="1 2">
    <name type="scientific">Rhodofomes roseus</name>
    <dbReference type="NCBI Taxonomy" id="34475"/>
    <lineage>
        <taxon>Eukaryota</taxon>
        <taxon>Fungi</taxon>
        <taxon>Dikarya</taxon>
        <taxon>Basidiomycota</taxon>
        <taxon>Agaricomycotina</taxon>
        <taxon>Agaricomycetes</taxon>
        <taxon>Polyporales</taxon>
        <taxon>Rhodofomes</taxon>
    </lineage>
</organism>
<name>A0A4Y9Z7K9_9APHY</name>